<dbReference type="GO" id="GO:0030154">
    <property type="term" value="P:cell differentiation"/>
    <property type="evidence" value="ECO:0007669"/>
    <property type="project" value="TreeGrafter"/>
</dbReference>
<evidence type="ECO:0000313" key="15">
    <source>
        <dbReference type="EMBL" id="CAF1052526.1"/>
    </source>
</evidence>
<dbReference type="GO" id="GO:0000978">
    <property type="term" value="F:RNA polymerase II cis-regulatory region sequence-specific DNA binding"/>
    <property type="evidence" value="ECO:0007669"/>
    <property type="project" value="TreeGrafter"/>
</dbReference>
<evidence type="ECO:0000259" key="12">
    <source>
        <dbReference type="PROSITE" id="PS51843"/>
    </source>
</evidence>
<keyword evidence="9" id="KW-0539">Nucleus</keyword>
<feature type="domain" description="NR LBD" evidence="12">
    <location>
        <begin position="743"/>
        <end position="953"/>
    </location>
</feature>
<dbReference type="GO" id="GO:0045944">
    <property type="term" value="P:positive regulation of transcription by RNA polymerase II"/>
    <property type="evidence" value="ECO:0007669"/>
    <property type="project" value="TreeGrafter"/>
</dbReference>
<keyword evidence="16" id="KW-1185">Reference proteome</keyword>
<keyword evidence="6" id="KW-0238">DNA-binding</keyword>
<dbReference type="GO" id="GO:0009755">
    <property type="term" value="P:hormone-mediated signaling pathway"/>
    <property type="evidence" value="ECO:0007669"/>
    <property type="project" value="TreeGrafter"/>
</dbReference>
<gene>
    <name evidence="15" type="ORF">JXQ802_LOCUS16734</name>
    <name evidence="13" type="ORF">PYM288_LOCUS10364</name>
    <name evidence="14" type="ORF">RFH988_LOCUS16100</name>
</gene>
<dbReference type="GO" id="GO:0008270">
    <property type="term" value="F:zinc ion binding"/>
    <property type="evidence" value="ECO:0007669"/>
    <property type="project" value="UniProtKB-KW"/>
</dbReference>
<feature type="domain" description="Nuclear receptor" evidence="11">
    <location>
        <begin position="492"/>
        <end position="567"/>
    </location>
</feature>
<dbReference type="Pfam" id="PF12251">
    <property type="entry name" value="SNAPC3"/>
    <property type="match status" value="1"/>
</dbReference>
<feature type="region of interest" description="Disordered" evidence="10">
    <location>
        <begin position="59"/>
        <end position="100"/>
    </location>
</feature>
<dbReference type="PROSITE" id="PS51843">
    <property type="entry name" value="NR_LBD"/>
    <property type="match status" value="1"/>
</dbReference>
<keyword evidence="5" id="KW-0805">Transcription regulation</keyword>
<evidence type="ECO:0008006" key="18">
    <source>
        <dbReference type="Google" id="ProtNLM"/>
    </source>
</evidence>
<dbReference type="InterPro" id="IPR022042">
    <property type="entry name" value="snRNA-activating_su3"/>
</dbReference>
<dbReference type="InterPro" id="IPR001628">
    <property type="entry name" value="Znf_hrmn_rcpt"/>
</dbReference>
<dbReference type="InterPro" id="IPR013088">
    <property type="entry name" value="Znf_NHR/GATA"/>
</dbReference>
<dbReference type="PROSITE" id="PS51030">
    <property type="entry name" value="NUCLEAR_REC_DBD_2"/>
    <property type="match status" value="1"/>
</dbReference>
<feature type="region of interest" description="Disordered" evidence="10">
    <location>
        <begin position="584"/>
        <end position="606"/>
    </location>
</feature>
<evidence type="ECO:0000256" key="4">
    <source>
        <dbReference type="ARBA" id="ARBA00022833"/>
    </source>
</evidence>
<dbReference type="SUPFAM" id="SSF57716">
    <property type="entry name" value="Glucocorticoid receptor-like (DNA-binding domain)"/>
    <property type="match status" value="1"/>
</dbReference>
<evidence type="ECO:0000256" key="1">
    <source>
        <dbReference type="ARBA" id="ARBA00005993"/>
    </source>
</evidence>
<dbReference type="Proteomes" id="UP000663882">
    <property type="component" value="Unassembled WGS sequence"/>
</dbReference>
<evidence type="ECO:0000256" key="5">
    <source>
        <dbReference type="ARBA" id="ARBA00023015"/>
    </source>
</evidence>
<dbReference type="CDD" id="cd06916">
    <property type="entry name" value="NR_DBD_like"/>
    <property type="match status" value="1"/>
</dbReference>
<dbReference type="SUPFAM" id="SSF48508">
    <property type="entry name" value="Nuclear receptor ligand-binding domain"/>
    <property type="match status" value="1"/>
</dbReference>
<evidence type="ECO:0000256" key="2">
    <source>
        <dbReference type="ARBA" id="ARBA00022723"/>
    </source>
</evidence>
<comment type="similarity">
    <text evidence="1">Belongs to the nuclear hormone receptor family.</text>
</comment>
<evidence type="ECO:0000256" key="6">
    <source>
        <dbReference type="ARBA" id="ARBA00023125"/>
    </source>
</evidence>
<dbReference type="PROSITE" id="PS00031">
    <property type="entry name" value="NUCLEAR_REC_DBD_1"/>
    <property type="match status" value="1"/>
</dbReference>
<dbReference type="EMBL" id="CAJNOH010000161">
    <property type="protein sequence ID" value="CAF0917825.1"/>
    <property type="molecule type" value="Genomic_DNA"/>
</dbReference>
<dbReference type="Pfam" id="PF00105">
    <property type="entry name" value="zf-C4"/>
    <property type="match status" value="1"/>
</dbReference>
<evidence type="ECO:0000256" key="8">
    <source>
        <dbReference type="ARBA" id="ARBA00023170"/>
    </source>
</evidence>
<name>A0A814JLC0_9BILA</name>
<evidence type="ECO:0000313" key="16">
    <source>
        <dbReference type="Proteomes" id="UP000663870"/>
    </source>
</evidence>
<dbReference type="Proteomes" id="UP000663854">
    <property type="component" value="Unassembled WGS sequence"/>
</dbReference>
<evidence type="ECO:0000313" key="14">
    <source>
        <dbReference type="EMBL" id="CAF1038671.1"/>
    </source>
</evidence>
<keyword evidence="8" id="KW-0675">Receptor</keyword>
<dbReference type="PANTHER" id="PTHR24082">
    <property type="entry name" value="NUCLEAR HORMONE RECEPTOR"/>
    <property type="match status" value="1"/>
</dbReference>
<dbReference type="AlphaFoldDB" id="A0A814JLC0"/>
<accession>A0A814JLC0</accession>
<protein>
    <recommendedName>
        <fullName evidence="18">snRNA-activating protein complex subunit 3</fullName>
    </recommendedName>
</protein>
<evidence type="ECO:0000256" key="9">
    <source>
        <dbReference type="ARBA" id="ARBA00023242"/>
    </source>
</evidence>
<dbReference type="Gene3D" id="3.30.50.10">
    <property type="entry name" value="Erythroid Transcription Factor GATA-1, subunit A"/>
    <property type="match status" value="1"/>
</dbReference>
<feature type="compositionally biased region" description="Basic and acidic residues" evidence="10">
    <location>
        <begin position="59"/>
        <end position="73"/>
    </location>
</feature>
<dbReference type="GO" id="GO:0004879">
    <property type="term" value="F:nuclear receptor activity"/>
    <property type="evidence" value="ECO:0007669"/>
    <property type="project" value="TreeGrafter"/>
</dbReference>
<dbReference type="PRINTS" id="PR00047">
    <property type="entry name" value="STROIDFINGER"/>
</dbReference>
<evidence type="ECO:0000313" key="13">
    <source>
        <dbReference type="EMBL" id="CAF0917825.1"/>
    </source>
</evidence>
<dbReference type="SMART" id="SM00399">
    <property type="entry name" value="ZnF_C4"/>
    <property type="match status" value="1"/>
</dbReference>
<keyword evidence="4" id="KW-0862">Zinc</keyword>
<dbReference type="Gene3D" id="1.10.565.10">
    <property type="entry name" value="Retinoid X Receptor"/>
    <property type="match status" value="1"/>
</dbReference>
<dbReference type="InterPro" id="IPR050234">
    <property type="entry name" value="Nuclear_hormone_rcpt_NR1"/>
</dbReference>
<evidence type="ECO:0000259" key="11">
    <source>
        <dbReference type="PROSITE" id="PS51030"/>
    </source>
</evidence>
<feature type="compositionally biased region" description="Acidic residues" evidence="10">
    <location>
        <begin position="74"/>
        <end position="94"/>
    </location>
</feature>
<evidence type="ECO:0000256" key="3">
    <source>
        <dbReference type="ARBA" id="ARBA00022771"/>
    </source>
</evidence>
<evidence type="ECO:0000313" key="17">
    <source>
        <dbReference type="Proteomes" id="UP000663882"/>
    </source>
</evidence>
<dbReference type="EMBL" id="CAJNOO010000809">
    <property type="protein sequence ID" value="CAF1038671.1"/>
    <property type="molecule type" value="Genomic_DNA"/>
</dbReference>
<keyword evidence="7" id="KW-0804">Transcription</keyword>
<dbReference type="InterPro" id="IPR000536">
    <property type="entry name" value="Nucl_hrmn_rcpt_lig-bd"/>
</dbReference>
<proteinExistence type="inferred from homology"/>
<comment type="caution">
    <text evidence="14">The sequence shown here is derived from an EMBL/GenBank/DDBJ whole genome shotgun (WGS) entry which is preliminary data.</text>
</comment>
<evidence type="ECO:0000256" key="7">
    <source>
        <dbReference type="ARBA" id="ARBA00023163"/>
    </source>
</evidence>
<feature type="compositionally biased region" description="Low complexity" evidence="10">
    <location>
        <begin position="594"/>
        <end position="606"/>
    </location>
</feature>
<evidence type="ECO:0000256" key="10">
    <source>
        <dbReference type="SAM" id="MobiDB-lite"/>
    </source>
</evidence>
<reference evidence="14" key="1">
    <citation type="submission" date="2021-02" db="EMBL/GenBank/DDBJ databases">
        <authorList>
            <person name="Nowell W R."/>
        </authorList>
    </citation>
    <scope>NUCLEOTIDE SEQUENCE</scope>
</reference>
<dbReference type="OrthoDB" id="46583at2759"/>
<dbReference type="Proteomes" id="UP000663870">
    <property type="component" value="Unassembled WGS sequence"/>
</dbReference>
<dbReference type="FunFam" id="3.30.50.10:FF:000030">
    <property type="entry name" value="Nuclear Hormone Receptor family"/>
    <property type="match status" value="1"/>
</dbReference>
<organism evidence="14 17">
    <name type="scientific">Rotaria sordida</name>
    <dbReference type="NCBI Taxonomy" id="392033"/>
    <lineage>
        <taxon>Eukaryota</taxon>
        <taxon>Metazoa</taxon>
        <taxon>Spiralia</taxon>
        <taxon>Gnathifera</taxon>
        <taxon>Rotifera</taxon>
        <taxon>Eurotatoria</taxon>
        <taxon>Bdelloidea</taxon>
        <taxon>Philodinida</taxon>
        <taxon>Philodinidae</taxon>
        <taxon>Rotaria</taxon>
    </lineage>
</organism>
<dbReference type="GO" id="GO:0000122">
    <property type="term" value="P:negative regulation of transcription by RNA polymerase II"/>
    <property type="evidence" value="ECO:0007669"/>
    <property type="project" value="TreeGrafter"/>
</dbReference>
<sequence length="953" mass="111556">MSNDNDRLREFISSPIDLEKFLDDTTNLKRRISTFTSSYPIDENNLDPLINLAKSLSDYHHHEQQDDSTRIENEIEQEEDEEQYGHDEDDDEDTTSSTWRTRRKKKKLDPIILNNLKSYPACIEYLYKEFSQSRPHASHDTAFLKNIRESNQAQSNINDDRLILNLQIFFPIESRDRYRHQLMNELICLSTLTLTQIRDSIECVSDEQILGEYSDNPDSIQTNGQRAGDVNTAACFIIESIIYDDLRRTNIRLSEKIIEQTNTNYIQGNTMEMTNLNDLKMIQLGKPYIYLHQTNCEHVIVFSELKLLEQDQCHDSNLYPLCRMKYHGRFSYCFLCNVFYAKWLIRDSPLIPDDPCLLCERCFKACHYDKDGHKVGNFLAYHFPQLFYILVINEYLLKKEKYLLYIKKVMMNRSKSEIINDSHNTKTEAFDSQSMTDDENYAQKRKSRRIQTLMKLSVQEPINDKKPEQINNIRNIRQNSTTSLFDKRPFPFGRCRVCMDKATGAHYGVPTCEGCKGFFKRSILRKEKYRCYFGDGCIITADNRNRCKSCRFQKCLTEGMSIDGVRMGRIPKLVKEKALAEHHLSSSSIENDDPSPSISSTSPSCISSINSKSNNLMSTDMNLELIDEPFLLNNFESVSINTPSTTLPLYNNYMLPENFTIDETKYNYLENLSILNRSVLTNCTVNCEEHFSNNILERIKKFVTKLTCPMTYTVSDYDEASFIRYLRTKMLDLYNTYDSCTTQLVERMDSMINHQITEFHDNHSSLHDIWAGLTDAIPFHVKNLISFSREMPAINEIDFDDFHKIMNNRLFDFWLIKHAPLIRNNESYIILPNGLQYTRQWMNRIIGEEIVEAMFELARKYNELNLTQEEYALIFPVIICAEDTTLNDQETVHQIRCCYLYALYTQMLTTRTQFEAKTVFHNLLQILSFLPFLNQLQEKKTVSIIPENVESES</sequence>
<dbReference type="EMBL" id="CAJNOL010000411">
    <property type="protein sequence ID" value="CAF1052526.1"/>
    <property type="molecule type" value="Genomic_DNA"/>
</dbReference>
<dbReference type="PANTHER" id="PTHR24082:SF473">
    <property type="entry name" value="ECDYSONE-INDUCED PROTEIN 75B, ISOFORM B"/>
    <property type="match status" value="1"/>
</dbReference>
<dbReference type="InterPro" id="IPR035500">
    <property type="entry name" value="NHR-like_dom_sf"/>
</dbReference>
<keyword evidence="3" id="KW-0863">Zinc-finger</keyword>
<keyword evidence="2" id="KW-0479">Metal-binding</keyword>